<sequence>MYASLTEFPSQQIGFLKYDVAEENLQCKGCSDCRRSVGMRLKVEGLDQGQGNGIHVNVNKEVEKKVEQCADPLIARLQASSSLCLSP</sequence>
<organism evidence="1 2">
    <name type="scientific">Solanum bulbocastanum</name>
    <name type="common">Wild potato</name>
    <dbReference type="NCBI Taxonomy" id="147425"/>
    <lineage>
        <taxon>Eukaryota</taxon>
        <taxon>Viridiplantae</taxon>
        <taxon>Streptophyta</taxon>
        <taxon>Embryophyta</taxon>
        <taxon>Tracheophyta</taxon>
        <taxon>Spermatophyta</taxon>
        <taxon>Magnoliopsida</taxon>
        <taxon>eudicotyledons</taxon>
        <taxon>Gunneridae</taxon>
        <taxon>Pentapetalae</taxon>
        <taxon>asterids</taxon>
        <taxon>lamiids</taxon>
        <taxon>Solanales</taxon>
        <taxon>Solanaceae</taxon>
        <taxon>Solanoideae</taxon>
        <taxon>Solaneae</taxon>
        <taxon>Solanum</taxon>
    </lineage>
</organism>
<dbReference type="AlphaFoldDB" id="A0AAN8YB66"/>
<dbReference type="EMBL" id="JBANQN010000006">
    <property type="protein sequence ID" value="KAK6786580.1"/>
    <property type="molecule type" value="Genomic_DNA"/>
</dbReference>
<dbReference type="Proteomes" id="UP001371456">
    <property type="component" value="Unassembled WGS sequence"/>
</dbReference>
<gene>
    <name evidence="1" type="ORF">RDI58_015105</name>
</gene>
<evidence type="ECO:0000313" key="2">
    <source>
        <dbReference type="Proteomes" id="UP001371456"/>
    </source>
</evidence>
<reference evidence="1 2" key="1">
    <citation type="submission" date="2024-02" db="EMBL/GenBank/DDBJ databases">
        <title>de novo genome assembly of Solanum bulbocastanum strain 11H21.</title>
        <authorList>
            <person name="Hosaka A.J."/>
        </authorList>
    </citation>
    <scope>NUCLEOTIDE SEQUENCE [LARGE SCALE GENOMIC DNA]</scope>
    <source>
        <tissue evidence="1">Young leaves</tissue>
    </source>
</reference>
<evidence type="ECO:0000313" key="1">
    <source>
        <dbReference type="EMBL" id="KAK6786580.1"/>
    </source>
</evidence>
<keyword evidence="2" id="KW-1185">Reference proteome</keyword>
<accession>A0AAN8YB66</accession>
<proteinExistence type="predicted"/>
<comment type="caution">
    <text evidence="1">The sequence shown here is derived from an EMBL/GenBank/DDBJ whole genome shotgun (WGS) entry which is preliminary data.</text>
</comment>
<protein>
    <submittedName>
        <fullName evidence="1">Uncharacterized protein</fullName>
    </submittedName>
</protein>
<name>A0AAN8YB66_SOLBU</name>